<dbReference type="SUPFAM" id="SSF75169">
    <property type="entry name" value="DsrEFH-like"/>
    <property type="match status" value="1"/>
</dbReference>
<evidence type="ECO:0008006" key="3">
    <source>
        <dbReference type="Google" id="ProtNLM"/>
    </source>
</evidence>
<name>A0A6G8RVL6_9GAMM</name>
<dbReference type="KEGG" id="asha:G8E00_08320"/>
<protein>
    <recommendedName>
        <fullName evidence="3">Sulfurtransferase complex subunit TusB</fullName>
    </recommendedName>
</protein>
<dbReference type="Proteomes" id="UP000502297">
    <property type="component" value="Chromosome"/>
</dbReference>
<keyword evidence="2" id="KW-1185">Reference proteome</keyword>
<gene>
    <name evidence="1" type="ORF">G8E00_08320</name>
</gene>
<dbReference type="Pfam" id="PF04077">
    <property type="entry name" value="DsrH"/>
    <property type="match status" value="1"/>
</dbReference>
<dbReference type="Gene3D" id="3.40.1260.10">
    <property type="entry name" value="DsrEFH-like"/>
    <property type="match status" value="1"/>
</dbReference>
<dbReference type="InterPro" id="IPR027396">
    <property type="entry name" value="DsrEFH-like"/>
</dbReference>
<sequence length="94" mass="10696">MSKNTLYLVQSTFSNTPHVLDKIAQIYGTEDAIFLMGESALYVHDERLKPYAKLYVLNNDAEMLTSELASHVHLLNYAQFADLVLSFKRSISLK</sequence>
<evidence type="ECO:0000313" key="1">
    <source>
        <dbReference type="EMBL" id="QIO05954.1"/>
    </source>
</evidence>
<dbReference type="RefSeq" id="WP_166009909.1">
    <property type="nucleotide sequence ID" value="NZ_CP049801.1"/>
</dbReference>
<proteinExistence type="predicted"/>
<dbReference type="GO" id="GO:0002143">
    <property type="term" value="P:tRNA wobble position uridine thiolation"/>
    <property type="evidence" value="ECO:0007669"/>
    <property type="project" value="InterPro"/>
</dbReference>
<dbReference type="GO" id="GO:0005737">
    <property type="term" value="C:cytoplasm"/>
    <property type="evidence" value="ECO:0007669"/>
    <property type="project" value="InterPro"/>
</dbReference>
<accession>A0A6G8RVL6</accession>
<dbReference type="InterPro" id="IPR007215">
    <property type="entry name" value="Sulphur_relay_TusB/DsrH"/>
</dbReference>
<dbReference type="EMBL" id="CP049801">
    <property type="protein sequence ID" value="QIO05954.1"/>
    <property type="molecule type" value="Genomic_DNA"/>
</dbReference>
<organism evidence="1 2">
    <name type="scientific">Acinetobacter shaoyimingii</name>
    <dbReference type="NCBI Taxonomy" id="2715164"/>
    <lineage>
        <taxon>Bacteria</taxon>
        <taxon>Pseudomonadati</taxon>
        <taxon>Pseudomonadota</taxon>
        <taxon>Gammaproteobacteria</taxon>
        <taxon>Moraxellales</taxon>
        <taxon>Moraxellaceae</taxon>
        <taxon>Acinetobacter</taxon>
    </lineage>
</organism>
<reference evidence="1 2" key="1">
    <citation type="submission" date="2020-03" db="EMBL/GenBank/DDBJ databases">
        <authorList>
            <person name="Zhu W."/>
        </authorList>
    </citation>
    <scope>NUCLEOTIDE SEQUENCE [LARGE SCALE GENOMIC DNA]</scope>
    <source>
        <strain evidence="1 2">323-1</strain>
    </source>
</reference>
<dbReference type="AlphaFoldDB" id="A0A6G8RVL6"/>
<evidence type="ECO:0000313" key="2">
    <source>
        <dbReference type="Proteomes" id="UP000502297"/>
    </source>
</evidence>